<keyword evidence="8" id="KW-0432">Leucine biosynthesis</keyword>
<sequence>MDELAAVLRVGGRAKSLVRWRLGPEAGWEDSCPTGAACHKQRFVLDWRVMAYAGWVEARVCGGRMGWEVVRVWSSSWGACLAVRGEAVLVGCAGGFGLSSEIAALASHHLPPDVFSIGSNKSFHLPRHFVGLLPSPRPPPLPSRPRAFARLTPSPHHFHAYSPPHHLRRPLVHSLLASLHPPLSRFMWQRRSSGALFGRALARQVVQMGRREMTSDVRKSINVTSVGPRTLYDKIWDDHLVDSTDDGTGLIYIDRHLVHEVTSPQAFEGLSVAGRPVRRPDCTLVTVDHNVPTFSRKAFESIESFIQDDQSRAQVLAVEENVQKFQLPYFGMADKRQGIVHIIGPEQGFTVPGCTCVCGDSHTATHGAFGALAFGIGTSEVEHVLATSTLPQKKALNMLVQVDGELGIGVTSKDIVLHICGVIGTAGGTGATIEFAGSAIRSLSMEARMSISNMAIEAGARAGLIAPDEVTFAYLKGRPMVPKPDSVEWAAALSYWRSLRTDEGAHFDKEVHIDAADIAPTVTWGTSPEHTAPITGVVPRPADEADPARRAAYERALKYMGLEAHVGKRVDAIAIDKVFIGSCTNSRIEDIRAVAAVAKGRKVAARVKQALVVPGSGLVKEEAEEEGLHTILIEAGFEWREPGCSMCLAMNPDKLGAQERCASTSNRNFEGRQGAGGRTHLCSPAMAAAAAVTGRLCDVRELTLSAIPAPASSPLQLEQNAAASDSAGAVIRDLDVTDGAAAGMMAFTNLKGVAAPLDISNVDTDMIIPKEYLKTIKKTGLGFAAFAELRYLNPVEVAKAGKADGVAKEVADFVLNRPEYRDRAGRDGVGTKILIAGDNFGCGSSREHAPWSISDMGIRCIISSSFADIFHSNCMKNGMLPVTLPRDEVVELLKDATALKEVEVDLPSQTVIRECGTKYSFDIDPFRKNCLLNGLDDIGITMQKMDSIRAFETARSKLYPWLDGATTRVPRLFPVKHIKSDTSSHKLTTPSPEEWREEVRARREGARRQQVGG</sequence>
<evidence type="ECO:0000256" key="16">
    <source>
        <dbReference type="ARBA" id="ARBA00031631"/>
    </source>
</evidence>
<comment type="catalytic activity">
    <reaction evidence="1">
        <text>(2R,3S)-3-isopropylmalate = (2S)-2-isopropylmalate</text>
        <dbReference type="Rhea" id="RHEA:32287"/>
        <dbReference type="ChEBI" id="CHEBI:1178"/>
        <dbReference type="ChEBI" id="CHEBI:35121"/>
        <dbReference type="EC" id="4.2.1.33"/>
    </reaction>
</comment>
<dbReference type="InterPro" id="IPR000573">
    <property type="entry name" value="AconitaseA/IPMdHydase_ssu_swvl"/>
</dbReference>
<comment type="pathway">
    <text evidence="4">Amino-acid biosynthesis; L-leucine biosynthesis; L-leucine from 3-methyl-2-oxobutanoate: step 2/4.</text>
</comment>
<evidence type="ECO:0000256" key="15">
    <source>
        <dbReference type="ARBA" id="ARBA00023304"/>
    </source>
</evidence>
<keyword evidence="13" id="KW-0411">Iron-sulfur</keyword>
<dbReference type="InterPro" id="IPR001030">
    <property type="entry name" value="Acoase/IPM_deHydtase_lsu_aba"/>
</dbReference>
<dbReference type="HAMAP" id="MF_01026">
    <property type="entry name" value="LeuC_type1"/>
    <property type="match status" value="1"/>
</dbReference>
<dbReference type="CDD" id="cd01583">
    <property type="entry name" value="IPMI"/>
    <property type="match status" value="1"/>
</dbReference>
<dbReference type="InterPro" id="IPR015931">
    <property type="entry name" value="Acnase/IPM_dHydase_lsu_aba_1/3"/>
</dbReference>
<comment type="function">
    <text evidence="3">Catalyzes the isomerization between 2-isopropylmalate and 3-isopropylmalate, via the formation of 2-isopropylmaleate.</text>
</comment>
<evidence type="ECO:0000256" key="3">
    <source>
        <dbReference type="ARBA" id="ARBA00002695"/>
    </source>
</evidence>
<gene>
    <name evidence="21" type="ORF">AB1Y20_018241</name>
</gene>
<dbReference type="InterPro" id="IPR050067">
    <property type="entry name" value="IPM_dehydratase_rel_enz"/>
</dbReference>
<evidence type="ECO:0000313" key="22">
    <source>
        <dbReference type="Proteomes" id="UP001515480"/>
    </source>
</evidence>
<proteinExistence type="inferred from homology"/>
<dbReference type="InterPro" id="IPR018136">
    <property type="entry name" value="Aconitase_4Fe-4S_BS"/>
</dbReference>
<dbReference type="PROSITE" id="PS01244">
    <property type="entry name" value="ACONITASE_2"/>
    <property type="match status" value="1"/>
</dbReference>
<keyword evidence="15" id="KW-0100">Branched-chain amino acid biosynthesis</keyword>
<name>A0AB34JRF4_PRYPA</name>
<dbReference type="Proteomes" id="UP001515480">
    <property type="component" value="Unassembled WGS sequence"/>
</dbReference>
<dbReference type="NCBIfam" id="NF004016">
    <property type="entry name" value="PRK05478.1"/>
    <property type="match status" value="1"/>
</dbReference>
<dbReference type="InterPro" id="IPR004430">
    <property type="entry name" value="3-IsopropMal_deHydase_lsu"/>
</dbReference>
<dbReference type="HAMAP" id="MF_01031">
    <property type="entry name" value="LeuD_type1"/>
    <property type="match status" value="1"/>
</dbReference>
<evidence type="ECO:0000313" key="21">
    <source>
        <dbReference type="EMBL" id="KAL1523291.1"/>
    </source>
</evidence>
<feature type="compositionally biased region" description="Basic and acidic residues" evidence="18">
    <location>
        <begin position="993"/>
        <end position="1007"/>
    </location>
</feature>
<keyword evidence="22" id="KW-1185">Reference proteome</keyword>
<evidence type="ECO:0000256" key="4">
    <source>
        <dbReference type="ARBA" id="ARBA00004729"/>
    </source>
</evidence>
<feature type="domain" description="Aconitase A/isopropylmalate dehydratase small subunit swivel" evidence="20">
    <location>
        <begin position="745"/>
        <end position="886"/>
    </location>
</feature>
<dbReference type="InterPro" id="IPR033941">
    <property type="entry name" value="IPMI_cat"/>
</dbReference>
<feature type="region of interest" description="Disordered" evidence="18">
    <location>
        <begin position="982"/>
        <end position="1013"/>
    </location>
</feature>
<comment type="similarity">
    <text evidence="5">Belongs to the aconitase/IPM isomerase family.</text>
</comment>
<evidence type="ECO:0000259" key="19">
    <source>
        <dbReference type="Pfam" id="PF00330"/>
    </source>
</evidence>
<evidence type="ECO:0000259" key="20">
    <source>
        <dbReference type="Pfam" id="PF00694"/>
    </source>
</evidence>
<evidence type="ECO:0000256" key="11">
    <source>
        <dbReference type="ARBA" id="ARBA00022723"/>
    </source>
</evidence>
<dbReference type="Pfam" id="PF00330">
    <property type="entry name" value="Aconitase"/>
    <property type="match status" value="1"/>
</dbReference>
<keyword evidence="12" id="KW-0408">Iron</keyword>
<dbReference type="FunFam" id="3.30.499.10:FF:000007">
    <property type="entry name" value="3-isopropylmalate dehydratase large subunit"/>
    <property type="match status" value="1"/>
</dbReference>
<dbReference type="InterPro" id="IPR036008">
    <property type="entry name" value="Aconitase_4Fe-4S_dom"/>
</dbReference>
<keyword evidence="14" id="KW-0456">Lyase</keyword>
<evidence type="ECO:0000256" key="6">
    <source>
        <dbReference type="ARBA" id="ARBA00011998"/>
    </source>
</evidence>
<evidence type="ECO:0000256" key="8">
    <source>
        <dbReference type="ARBA" id="ARBA00022430"/>
    </source>
</evidence>
<evidence type="ECO:0000256" key="5">
    <source>
        <dbReference type="ARBA" id="ARBA00007185"/>
    </source>
</evidence>
<evidence type="ECO:0000256" key="12">
    <source>
        <dbReference type="ARBA" id="ARBA00023004"/>
    </source>
</evidence>
<dbReference type="PRINTS" id="PR00415">
    <property type="entry name" value="ACONITASE"/>
</dbReference>
<keyword evidence="10" id="KW-0028">Amino-acid biosynthesis</keyword>
<evidence type="ECO:0000256" key="10">
    <source>
        <dbReference type="ARBA" id="ARBA00022605"/>
    </source>
</evidence>
<dbReference type="GO" id="GO:0009316">
    <property type="term" value="C:3-isopropylmalate dehydratase complex"/>
    <property type="evidence" value="ECO:0007669"/>
    <property type="project" value="InterPro"/>
</dbReference>
<protein>
    <recommendedName>
        <fullName evidence="7">3-isopropylmalate dehydratase</fullName>
        <ecNumber evidence="6">4.2.1.33</ecNumber>
    </recommendedName>
    <alternativeName>
        <fullName evidence="16">Alpha-IPM isomerase</fullName>
    </alternativeName>
    <alternativeName>
        <fullName evidence="17">Isopropylmalate isomerase</fullName>
    </alternativeName>
</protein>
<dbReference type="PANTHER" id="PTHR43822:SF9">
    <property type="entry name" value="3-ISOPROPYLMALATE DEHYDRATASE"/>
    <property type="match status" value="1"/>
</dbReference>
<evidence type="ECO:0000256" key="9">
    <source>
        <dbReference type="ARBA" id="ARBA00022485"/>
    </source>
</evidence>
<reference evidence="21 22" key="1">
    <citation type="journal article" date="2024" name="Science">
        <title>Giant polyketide synthase enzymes in the biosynthesis of giant marine polyether toxins.</title>
        <authorList>
            <person name="Fallon T.R."/>
            <person name="Shende V.V."/>
            <person name="Wierzbicki I.H."/>
            <person name="Pendleton A.L."/>
            <person name="Watervoot N.F."/>
            <person name="Auber R.P."/>
            <person name="Gonzalez D.J."/>
            <person name="Wisecaver J.H."/>
            <person name="Moore B.S."/>
        </authorList>
    </citation>
    <scope>NUCLEOTIDE SEQUENCE [LARGE SCALE GENOMIC DNA]</scope>
    <source>
        <strain evidence="21 22">12B1</strain>
    </source>
</reference>
<evidence type="ECO:0000256" key="13">
    <source>
        <dbReference type="ARBA" id="ARBA00023014"/>
    </source>
</evidence>
<keyword evidence="9" id="KW-0004">4Fe-4S</keyword>
<evidence type="ECO:0000256" key="17">
    <source>
        <dbReference type="ARBA" id="ARBA00033368"/>
    </source>
</evidence>
<dbReference type="GO" id="GO:0009098">
    <property type="term" value="P:L-leucine biosynthetic process"/>
    <property type="evidence" value="ECO:0007669"/>
    <property type="project" value="UniProtKB-KW"/>
</dbReference>
<dbReference type="NCBIfam" id="TIGR00171">
    <property type="entry name" value="leuD"/>
    <property type="match status" value="1"/>
</dbReference>
<dbReference type="PROSITE" id="PS00450">
    <property type="entry name" value="ACONITASE_1"/>
    <property type="match status" value="1"/>
</dbReference>
<dbReference type="Gene3D" id="3.20.19.10">
    <property type="entry name" value="Aconitase, domain 4"/>
    <property type="match status" value="1"/>
</dbReference>
<dbReference type="InterPro" id="IPR015928">
    <property type="entry name" value="Aconitase/3IPM_dehydase_swvl"/>
</dbReference>
<dbReference type="NCBIfam" id="NF009116">
    <property type="entry name" value="PRK12466.1"/>
    <property type="match status" value="1"/>
</dbReference>
<organism evidence="21 22">
    <name type="scientific">Prymnesium parvum</name>
    <name type="common">Toxic golden alga</name>
    <dbReference type="NCBI Taxonomy" id="97485"/>
    <lineage>
        <taxon>Eukaryota</taxon>
        <taxon>Haptista</taxon>
        <taxon>Haptophyta</taxon>
        <taxon>Prymnesiophyceae</taxon>
        <taxon>Prymnesiales</taxon>
        <taxon>Prymnesiaceae</taxon>
        <taxon>Prymnesium</taxon>
    </lineage>
</organism>
<dbReference type="Pfam" id="PF00694">
    <property type="entry name" value="Aconitase_C"/>
    <property type="match status" value="1"/>
</dbReference>
<dbReference type="EMBL" id="JBGBPQ010000006">
    <property type="protein sequence ID" value="KAL1523291.1"/>
    <property type="molecule type" value="Genomic_DNA"/>
</dbReference>
<dbReference type="CDD" id="cd01577">
    <property type="entry name" value="IPMI_Swivel"/>
    <property type="match status" value="1"/>
</dbReference>
<dbReference type="GO" id="GO:0051539">
    <property type="term" value="F:4 iron, 4 sulfur cluster binding"/>
    <property type="evidence" value="ECO:0007669"/>
    <property type="project" value="UniProtKB-KW"/>
</dbReference>
<dbReference type="InterPro" id="IPR004431">
    <property type="entry name" value="3-IsopropMal_deHydase_ssu"/>
</dbReference>
<evidence type="ECO:0000256" key="2">
    <source>
        <dbReference type="ARBA" id="ARBA00001966"/>
    </source>
</evidence>
<evidence type="ECO:0000256" key="7">
    <source>
        <dbReference type="ARBA" id="ARBA00014371"/>
    </source>
</evidence>
<dbReference type="SUPFAM" id="SSF53732">
    <property type="entry name" value="Aconitase iron-sulfur domain"/>
    <property type="match status" value="1"/>
</dbReference>
<dbReference type="FunFam" id="3.20.19.10:FF:000003">
    <property type="entry name" value="3-isopropylmalate dehydratase small subunit"/>
    <property type="match status" value="1"/>
</dbReference>
<dbReference type="NCBIfam" id="TIGR00170">
    <property type="entry name" value="leuC"/>
    <property type="match status" value="1"/>
</dbReference>
<dbReference type="AlphaFoldDB" id="A0AB34JRF4"/>
<evidence type="ECO:0000256" key="18">
    <source>
        <dbReference type="SAM" id="MobiDB-lite"/>
    </source>
</evidence>
<dbReference type="GO" id="GO:0003861">
    <property type="term" value="F:3-isopropylmalate dehydratase activity"/>
    <property type="evidence" value="ECO:0007669"/>
    <property type="project" value="UniProtKB-EC"/>
</dbReference>
<dbReference type="PANTHER" id="PTHR43822">
    <property type="entry name" value="HOMOACONITASE, MITOCHONDRIAL-RELATED"/>
    <property type="match status" value="1"/>
</dbReference>
<evidence type="ECO:0000256" key="14">
    <source>
        <dbReference type="ARBA" id="ARBA00023239"/>
    </source>
</evidence>
<dbReference type="InterPro" id="IPR033940">
    <property type="entry name" value="IPMI_Swivel"/>
</dbReference>
<accession>A0AB34JRF4</accession>
<comment type="cofactor">
    <cofactor evidence="2">
        <name>[4Fe-4S] cluster</name>
        <dbReference type="ChEBI" id="CHEBI:49883"/>
    </cofactor>
</comment>
<dbReference type="EC" id="4.2.1.33" evidence="6"/>
<dbReference type="Gene3D" id="3.30.499.10">
    <property type="entry name" value="Aconitase, domain 3"/>
    <property type="match status" value="2"/>
</dbReference>
<dbReference type="GO" id="GO:0046872">
    <property type="term" value="F:metal ion binding"/>
    <property type="evidence" value="ECO:0007669"/>
    <property type="project" value="UniProtKB-KW"/>
</dbReference>
<keyword evidence="11" id="KW-0479">Metal-binding</keyword>
<comment type="caution">
    <text evidence="21">The sequence shown here is derived from an EMBL/GenBank/DDBJ whole genome shotgun (WGS) entry which is preliminary data.</text>
</comment>
<dbReference type="SUPFAM" id="SSF52016">
    <property type="entry name" value="LeuD/IlvD-like"/>
    <property type="match status" value="1"/>
</dbReference>
<evidence type="ECO:0000256" key="1">
    <source>
        <dbReference type="ARBA" id="ARBA00000491"/>
    </source>
</evidence>
<dbReference type="NCBIfam" id="NF002458">
    <property type="entry name" value="PRK01641.1"/>
    <property type="match status" value="1"/>
</dbReference>
<feature type="domain" description="Aconitase/3-isopropylmalate dehydratase large subunit alpha/beta/alpha" evidence="19">
    <location>
        <begin position="233"/>
        <end position="694"/>
    </location>
</feature>